<dbReference type="PANTHER" id="PTHR38083">
    <property type="entry name" value="CALCIUM-DEPENDENT CELL ADHESION MOLECULE 1-RELATED"/>
    <property type="match status" value="1"/>
</dbReference>
<organism evidence="10 11">
    <name type="scientific">Polysphondylium violaceum</name>
    <dbReference type="NCBI Taxonomy" id="133409"/>
    <lineage>
        <taxon>Eukaryota</taxon>
        <taxon>Amoebozoa</taxon>
        <taxon>Evosea</taxon>
        <taxon>Eumycetozoa</taxon>
        <taxon>Dictyostelia</taxon>
        <taxon>Dictyosteliales</taxon>
        <taxon>Dictyosteliaceae</taxon>
        <taxon>Polysphondylium</taxon>
    </lineage>
</organism>
<dbReference type="Pfam" id="PF14564">
    <property type="entry name" value="Membrane_bind"/>
    <property type="match status" value="1"/>
</dbReference>
<dbReference type="InterPro" id="IPR052885">
    <property type="entry name" value="Dictyostelium_CAD"/>
</dbReference>
<dbReference type="GO" id="GO:0005911">
    <property type="term" value="C:cell-cell junction"/>
    <property type="evidence" value="ECO:0007669"/>
    <property type="project" value="TreeGrafter"/>
</dbReference>
<proteinExistence type="inferred from homology"/>
<dbReference type="AlphaFoldDB" id="A0A8J4Q1F7"/>
<keyword evidence="5" id="KW-0472">Membrane</keyword>
<comment type="caution">
    <text evidence="10">The sequence shown here is derived from an EMBL/GenBank/DDBJ whole genome shotgun (WGS) entry which is preliminary data.</text>
</comment>
<feature type="domain" description="Calcium-dependent cell adhesion molecule N-terminal" evidence="8">
    <location>
        <begin position="4"/>
        <end position="91"/>
    </location>
</feature>
<dbReference type="Pfam" id="PF08964">
    <property type="entry name" value="Crystall_3"/>
    <property type="match status" value="1"/>
</dbReference>
<dbReference type="GO" id="GO:0005509">
    <property type="term" value="F:calcium ion binding"/>
    <property type="evidence" value="ECO:0007669"/>
    <property type="project" value="TreeGrafter"/>
</dbReference>
<protein>
    <submittedName>
        <fullName evidence="10">Uncharacterized protein</fullName>
    </submittedName>
</protein>
<comment type="similarity">
    <text evidence="7">Belongs to the Dictyostelium CAD family.</text>
</comment>
<keyword evidence="3" id="KW-0106">Calcium</keyword>
<keyword evidence="4" id="KW-0130">Cell adhesion</keyword>
<evidence type="ECO:0000313" key="10">
    <source>
        <dbReference type="EMBL" id="KAF2078203.1"/>
    </source>
</evidence>
<dbReference type="EMBL" id="AJWJ01000009">
    <property type="protein sequence ID" value="KAF2078203.1"/>
    <property type="molecule type" value="Genomic_DNA"/>
</dbReference>
<dbReference type="Proteomes" id="UP000695562">
    <property type="component" value="Unassembled WGS sequence"/>
</dbReference>
<dbReference type="InterPro" id="IPR038423">
    <property type="entry name" value="CAD_C_sf"/>
</dbReference>
<dbReference type="GO" id="GO:0005516">
    <property type="term" value="F:calmodulin binding"/>
    <property type="evidence" value="ECO:0007669"/>
    <property type="project" value="TreeGrafter"/>
</dbReference>
<name>A0A8J4Q1F7_9MYCE</name>
<comment type="subcellular location">
    <subcellularLocation>
        <location evidence="1">Cell membrane</location>
    </subcellularLocation>
</comment>
<evidence type="ECO:0000256" key="7">
    <source>
        <dbReference type="ARBA" id="ARBA00060782"/>
    </source>
</evidence>
<evidence type="ECO:0000256" key="1">
    <source>
        <dbReference type="ARBA" id="ARBA00004236"/>
    </source>
</evidence>
<evidence type="ECO:0000259" key="8">
    <source>
        <dbReference type="Pfam" id="PF08964"/>
    </source>
</evidence>
<evidence type="ECO:0000256" key="4">
    <source>
        <dbReference type="ARBA" id="ARBA00022889"/>
    </source>
</evidence>
<keyword evidence="11" id="KW-1185">Reference proteome</keyword>
<evidence type="ECO:0000256" key="2">
    <source>
        <dbReference type="ARBA" id="ARBA00022475"/>
    </source>
</evidence>
<dbReference type="PANTHER" id="PTHR38083:SF1">
    <property type="entry name" value="CALCIUM-DEPENDENT CELL ADHESION MOLECULE 1-RELATED"/>
    <property type="match status" value="1"/>
</dbReference>
<evidence type="ECO:0000313" key="11">
    <source>
        <dbReference type="Proteomes" id="UP000695562"/>
    </source>
</evidence>
<dbReference type="FunFam" id="2.60.40.1720:FF:000001">
    <property type="entry name" value="Calcium-dependent cell adhesion molecule 1"/>
    <property type="match status" value="1"/>
</dbReference>
<dbReference type="InterPro" id="IPR029283">
    <property type="entry name" value="Membrane-bd"/>
</dbReference>
<dbReference type="GO" id="GO:0009897">
    <property type="term" value="C:external side of plasma membrane"/>
    <property type="evidence" value="ECO:0007669"/>
    <property type="project" value="TreeGrafter"/>
</dbReference>
<dbReference type="Gene3D" id="2.60.40.1720">
    <property type="entry name" value="Calcium-dependent cell adhesion molecule-1"/>
    <property type="match status" value="1"/>
</dbReference>
<evidence type="ECO:0000256" key="3">
    <source>
        <dbReference type="ARBA" id="ARBA00022837"/>
    </source>
</evidence>
<gene>
    <name evidence="10" type="ORF">CYY_000493</name>
</gene>
<evidence type="ECO:0000256" key="6">
    <source>
        <dbReference type="ARBA" id="ARBA00053150"/>
    </source>
</evidence>
<reference evidence="10" key="1">
    <citation type="submission" date="2020-01" db="EMBL/GenBank/DDBJ databases">
        <title>Development of genomics and gene disruption for Polysphondylium violaceum indicates a role for the polyketide synthase stlB in stalk morphogenesis.</title>
        <authorList>
            <person name="Narita B."/>
            <person name="Kawabe Y."/>
            <person name="Kin K."/>
            <person name="Saito T."/>
            <person name="Gibbs R."/>
            <person name="Kuspa A."/>
            <person name="Muzny D."/>
            <person name="Queller D."/>
            <person name="Richards S."/>
            <person name="Strassman J."/>
            <person name="Sucgang R."/>
            <person name="Worley K."/>
            <person name="Schaap P."/>
        </authorList>
    </citation>
    <scope>NUCLEOTIDE SEQUENCE</scope>
    <source>
        <strain evidence="10">QSvi11</strain>
    </source>
</reference>
<evidence type="ECO:0000256" key="5">
    <source>
        <dbReference type="ARBA" id="ARBA00023136"/>
    </source>
</evidence>
<keyword evidence="2" id="KW-1003">Cell membrane</keyword>
<dbReference type="Gene3D" id="2.60.20.10">
    <property type="entry name" value="Crystallins"/>
    <property type="match status" value="1"/>
</dbReference>
<dbReference type="GO" id="GO:0016339">
    <property type="term" value="P:calcium-dependent cell-cell adhesion via plasma membrane cell adhesion molecules"/>
    <property type="evidence" value="ECO:0007669"/>
    <property type="project" value="TreeGrafter"/>
</dbReference>
<accession>A0A8J4Q1F7</accession>
<evidence type="ECO:0000259" key="9">
    <source>
        <dbReference type="Pfam" id="PF14564"/>
    </source>
</evidence>
<comment type="function">
    <text evidence="6">Mediates calcium-dependent cell-cell adhesion during the early stage of development.</text>
</comment>
<feature type="domain" description="Calcium-dependent cell adhesion molecule 1 membrane-binding" evidence="9">
    <location>
        <begin position="99"/>
        <end position="207"/>
    </location>
</feature>
<dbReference type="InterPro" id="IPR015059">
    <property type="entry name" value="Ca_cell_adhesion_N_dom"/>
</dbReference>
<sequence>MSIDSNKVRFFYAKNCSGSYKEYTEGQSIAFEPNDPDNDKYMSCLVGSNVFVNAYQHNDAWNPEPGAHENLNPGTHNDLSSLKGLSKFQILAVGFSYAIDIKILDKLGGAAGAYKLTLIPYQVNPATCVTGDIYKQCPIPKLTPPDAEIVCQVTVQETAWPGATVANGSIYFKYDPTTGLVTFRKTEGWPHNMSITQSGKTNFDFCLDSK</sequence>
<dbReference type="OrthoDB" id="14917at2759"/>